<keyword evidence="5" id="KW-0812">Transmembrane</keyword>
<dbReference type="PANTHER" id="PTHR24369:SF210">
    <property type="entry name" value="CHAOPTIN-RELATED"/>
    <property type="match status" value="1"/>
</dbReference>
<gene>
    <name evidence="7" type="ORF">NEMVEDRAFT_v1g203577</name>
</gene>
<feature type="region of interest" description="Disordered" evidence="4">
    <location>
        <begin position="287"/>
        <end position="316"/>
    </location>
</feature>
<dbReference type="PhylomeDB" id="A7RXE6"/>
<reference evidence="7 8" key="1">
    <citation type="journal article" date="2007" name="Science">
        <title>Sea anemone genome reveals ancestral eumetazoan gene repertoire and genomic organization.</title>
        <authorList>
            <person name="Putnam N.H."/>
            <person name="Srivastava M."/>
            <person name="Hellsten U."/>
            <person name="Dirks B."/>
            <person name="Chapman J."/>
            <person name="Salamov A."/>
            <person name="Terry A."/>
            <person name="Shapiro H."/>
            <person name="Lindquist E."/>
            <person name="Kapitonov V.V."/>
            <person name="Jurka J."/>
            <person name="Genikhovich G."/>
            <person name="Grigoriev I.V."/>
            <person name="Lucas S.M."/>
            <person name="Steele R.E."/>
            <person name="Finnerty J.R."/>
            <person name="Technau U."/>
            <person name="Martindale M.Q."/>
            <person name="Rokhsar D.S."/>
        </authorList>
    </citation>
    <scope>NUCLEOTIDE SEQUENCE [LARGE SCALE GENOMIC DNA]</scope>
    <source>
        <strain evidence="8">CH2 X CH6</strain>
    </source>
</reference>
<dbReference type="PANTHER" id="PTHR24369">
    <property type="entry name" value="ANTIGEN BSP, PUTATIVE-RELATED"/>
    <property type="match status" value="1"/>
</dbReference>
<proteinExistence type="predicted"/>
<dbReference type="Gene3D" id="3.80.10.10">
    <property type="entry name" value="Ribonuclease Inhibitor"/>
    <property type="match status" value="1"/>
</dbReference>
<evidence type="ECO:0000313" key="7">
    <source>
        <dbReference type="EMBL" id="EDO43762.1"/>
    </source>
</evidence>
<keyword evidence="8" id="KW-1185">Reference proteome</keyword>
<keyword evidence="5" id="KW-1133">Transmembrane helix</keyword>
<dbReference type="InterPro" id="IPR001611">
    <property type="entry name" value="Leu-rich_rpt"/>
</dbReference>
<evidence type="ECO:0000256" key="1">
    <source>
        <dbReference type="ARBA" id="ARBA00022614"/>
    </source>
</evidence>
<evidence type="ECO:0000256" key="2">
    <source>
        <dbReference type="ARBA" id="ARBA00022729"/>
    </source>
</evidence>
<feature type="chain" id="PRO_5002714573" evidence="6">
    <location>
        <begin position="20"/>
        <end position="316"/>
    </location>
</feature>
<keyword evidence="1" id="KW-0433">Leucine-rich repeat</keyword>
<protein>
    <submittedName>
        <fullName evidence="7">Uncharacterized protein</fullName>
    </submittedName>
</protein>
<organism evidence="7 8">
    <name type="scientific">Nematostella vectensis</name>
    <name type="common">Starlet sea anemone</name>
    <dbReference type="NCBI Taxonomy" id="45351"/>
    <lineage>
        <taxon>Eukaryota</taxon>
        <taxon>Metazoa</taxon>
        <taxon>Cnidaria</taxon>
        <taxon>Anthozoa</taxon>
        <taxon>Hexacorallia</taxon>
        <taxon>Actiniaria</taxon>
        <taxon>Edwardsiidae</taxon>
        <taxon>Nematostella</taxon>
    </lineage>
</organism>
<dbReference type="OMA" id="XEINLEA"/>
<name>A7RXE6_NEMVE</name>
<dbReference type="InParanoid" id="A7RXE6"/>
<feature type="transmembrane region" description="Helical" evidence="5">
    <location>
        <begin position="184"/>
        <end position="211"/>
    </location>
</feature>
<dbReference type="Proteomes" id="UP000001593">
    <property type="component" value="Unassembled WGS sequence"/>
</dbReference>
<evidence type="ECO:0000256" key="5">
    <source>
        <dbReference type="SAM" id="Phobius"/>
    </source>
</evidence>
<dbReference type="Pfam" id="PF13855">
    <property type="entry name" value="LRR_8"/>
    <property type="match status" value="1"/>
</dbReference>
<dbReference type="SUPFAM" id="SSF52058">
    <property type="entry name" value="L domain-like"/>
    <property type="match status" value="1"/>
</dbReference>
<accession>A7RXE6</accession>
<keyword evidence="3" id="KW-0677">Repeat</keyword>
<feature type="signal peptide" evidence="6">
    <location>
        <begin position="1"/>
        <end position="19"/>
    </location>
</feature>
<keyword evidence="5" id="KW-0472">Membrane</keyword>
<evidence type="ECO:0000256" key="4">
    <source>
        <dbReference type="SAM" id="MobiDB-lite"/>
    </source>
</evidence>
<dbReference type="InterPro" id="IPR050541">
    <property type="entry name" value="LRR_TM_domain-containing"/>
</dbReference>
<evidence type="ECO:0000313" key="8">
    <source>
        <dbReference type="Proteomes" id="UP000001593"/>
    </source>
</evidence>
<dbReference type="HOGENOM" id="CLU_880839_0_0_1"/>
<evidence type="ECO:0000256" key="6">
    <source>
        <dbReference type="SAM" id="SignalP"/>
    </source>
</evidence>
<sequence length="316" mass="34858">MRRALAILVTLSLIPALAAGVVEECPDGCACYYDFATVKCRDSPLKDLPRFHKNAMAKVAVLILKDNSVAHIDQNALQAAPLLTELDLRGNDLKSVPSRMFSQSKLRVLYLENNPFSCDPSTVHILHTEVQTLLTEDTGLEMFDGGRLKCADPPNVQGQKIIYLPSEVLGSSSFTRSDKESTVLVGYSALTLIGVALCSCTVTGLLFAVYYSCKTRVLKNKENMSSMEEGESLMELANTEPTGNAEDTLVNTLHALRRKSQGYPEGDIIDSNDEDAVEPETYIKEKLEQHRRHSLGYPRDEHSSDDAMDEIDLNAN</sequence>
<evidence type="ECO:0000256" key="3">
    <source>
        <dbReference type="ARBA" id="ARBA00022737"/>
    </source>
</evidence>
<dbReference type="EMBL" id="DS469550">
    <property type="protein sequence ID" value="EDO43762.1"/>
    <property type="molecule type" value="Genomic_DNA"/>
</dbReference>
<feature type="compositionally biased region" description="Acidic residues" evidence="4">
    <location>
        <begin position="306"/>
        <end position="316"/>
    </location>
</feature>
<keyword evidence="2 6" id="KW-0732">Signal</keyword>
<dbReference type="AlphaFoldDB" id="A7RXE6"/>
<dbReference type="InterPro" id="IPR032675">
    <property type="entry name" value="LRR_dom_sf"/>
</dbReference>